<dbReference type="GO" id="GO:0005085">
    <property type="term" value="F:guanyl-nucleotide exchange factor activity"/>
    <property type="evidence" value="ECO:0007669"/>
    <property type="project" value="TreeGrafter"/>
</dbReference>
<organism evidence="2 3">
    <name type="scientific">Marseilla massiliensis</name>
    <dbReference type="NCBI Taxonomy" id="1841864"/>
    <lineage>
        <taxon>Bacteria</taxon>
        <taxon>Pseudomonadati</taxon>
        <taxon>Bacteroidota</taxon>
        <taxon>Bacteroidia</taxon>
        <taxon>Bacteroidales</taxon>
        <taxon>Prevotellaceae</taxon>
        <taxon>Marseilla</taxon>
    </lineage>
</organism>
<reference evidence="2" key="1">
    <citation type="submission" date="2020-08" db="EMBL/GenBank/DDBJ databases">
        <authorList>
            <person name="Cejkova D."/>
            <person name="Kubasova T."/>
            <person name="Jahodarova E."/>
            <person name="Rychlik I."/>
        </authorList>
    </citation>
    <scope>NUCLEOTIDE SEQUENCE</scope>
    <source>
        <strain evidence="2">An824</strain>
    </source>
</reference>
<feature type="signal peptide" evidence="1">
    <location>
        <begin position="1"/>
        <end position="22"/>
    </location>
</feature>
<dbReference type="EMBL" id="JACJJG010000030">
    <property type="protein sequence ID" value="MBM6673654.1"/>
    <property type="molecule type" value="Genomic_DNA"/>
</dbReference>
<feature type="chain" id="PRO_5036806082" evidence="1">
    <location>
        <begin position="23"/>
        <end position="735"/>
    </location>
</feature>
<dbReference type="Proteomes" id="UP000706891">
    <property type="component" value="Unassembled WGS sequence"/>
</dbReference>
<dbReference type="SUPFAM" id="SSF50985">
    <property type="entry name" value="RCC1/BLIP-II"/>
    <property type="match status" value="2"/>
</dbReference>
<dbReference type="SUPFAM" id="SSF52058">
    <property type="entry name" value="L domain-like"/>
    <property type="match status" value="1"/>
</dbReference>
<dbReference type="Pfam" id="PF13306">
    <property type="entry name" value="LRR_5"/>
    <property type="match status" value="1"/>
</dbReference>
<dbReference type="Gene3D" id="3.80.10.10">
    <property type="entry name" value="Ribonuclease Inhibitor"/>
    <property type="match status" value="1"/>
</dbReference>
<protein>
    <submittedName>
        <fullName evidence="2">Leucine-rich repeat protein</fullName>
    </submittedName>
</protein>
<reference evidence="2" key="2">
    <citation type="journal article" date="2021" name="Sci. Rep.">
        <title>The distribution of antibiotic resistance genes in chicken gut microbiota commensals.</title>
        <authorList>
            <person name="Juricova H."/>
            <person name="Matiasovicova J."/>
            <person name="Kubasova T."/>
            <person name="Cejkova D."/>
            <person name="Rychlik I."/>
        </authorList>
    </citation>
    <scope>NUCLEOTIDE SEQUENCE</scope>
    <source>
        <strain evidence="2">An824</strain>
    </source>
</reference>
<gene>
    <name evidence="2" type="ORF">H6A34_07175</name>
</gene>
<dbReference type="AlphaFoldDB" id="A0A938WUZ0"/>
<dbReference type="InterPro" id="IPR000408">
    <property type="entry name" value="Reg_chr_condens"/>
</dbReference>
<dbReference type="NCBIfam" id="TIGR04183">
    <property type="entry name" value="Por_Secre_tail"/>
    <property type="match status" value="1"/>
</dbReference>
<dbReference type="InterPro" id="IPR026444">
    <property type="entry name" value="Secre_tail"/>
</dbReference>
<dbReference type="GO" id="GO:0005737">
    <property type="term" value="C:cytoplasm"/>
    <property type="evidence" value="ECO:0007669"/>
    <property type="project" value="TreeGrafter"/>
</dbReference>
<dbReference type="Gene3D" id="2.130.10.30">
    <property type="entry name" value="Regulator of chromosome condensation 1/beta-lactamase-inhibitor protein II"/>
    <property type="match status" value="2"/>
</dbReference>
<dbReference type="Pfam" id="PF00415">
    <property type="entry name" value="RCC1"/>
    <property type="match status" value="3"/>
</dbReference>
<evidence type="ECO:0000313" key="3">
    <source>
        <dbReference type="Proteomes" id="UP000706891"/>
    </source>
</evidence>
<comment type="caution">
    <text evidence="2">The sequence shown here is derived from an EMBL/GenBank/DDBJ whole genome shotgun (WGS) entry which is preliminary data.</text>
</comment>
<dbReference type="RefSeq" id="WP_205104471.1">
    <property type="nucleotide sequence ID" value="NZ_JACJJG010000030.1"/>
</dbReference>
<dbReference type="Pfam" id="PF13540">
    <property type="entry name" value="RCC1_2"/>
    <property type="match status" value="1"/>
</dbReference>
<dbReference type="PRINTS" id="PR00633">
    <property type="entry name" value="RCCNDNSATION"/>
</dbReference>
<evidence type="ECO:0000313" key="2">
    <source>
        <dbReference type="EMBL" id="MBM6673654.1"/>
    </source>
</evidence>
<dbReference type="PROSITE" id="PS50012">
    <property type="entry name" value="RCC1_3"/>
    <property type="match status" value="4"/>
</dbReference>
<keyword evidence="3" id="KW-1185">Reference proteome</keyword>
<sequence length="735" mass="78160">MKKFTRTLLSMGLLALSATASAQDHVWKYVAAGDATSYAIRDDGTLWSCGWNEKGQMGVPSVSERTAEWSMVGEDTDWKKAVGGKAYGFFIKNDGSLWAVGTQESGIQGTGDGVDHKVPVQVGTDNDWADVTVGHFWGYSAIGLKTDGTIWGWGSNSSYQLGLDGVSSRTTPEQIGKDKDWKMVSIGSSHTIALKKDGTLWGWGQNYGGQLGTGDWENKTKPVQIGTDNDWVYVKAIDNRTYAIKADGTFWATGDNANNLLGFNQTADQLVSNYNVFTQVTTLPENIISLSGCEETLTMAVGTEGKITQIYALGSNKNGGLGDGNGVLYGGSSSDKIPFSSTPVEPLLPEGLTYTMLASGQNYSFVLTDDGKLYGWGCNRGGQLGDGTDYDQLQLSYYKKPTEIPCPGGATPGGGDEDVVTVDASDIQTNLHSAVEIKLTGTWNTDKFAELAIALGTSGFGSPNSTLIKVDMSEALIEEGTSLYVQGSLTKNGAFVNCKALETVIMPAASEAANFTDLTNAFMNCEKLKSIDMQNCSGLTSLKSAFFGCAALTEVNISSATGLTGMSSMQSTFEDCTSLVKVVLPAEVTFASSTFGDCTALADIDWTRYAGTEAPIFYVDMFSGITDLKAITLTISEDVYDLFAAHANWSKLTLKVGTSTGIGNVETGSSVTFDGNTVYASQPVYAVGVYSMSGALVRNSDVVEGSWSVADIPSGVYVLTYTQNGAKKSVKIIKR</sequence>
<dbReference type="PANTHER" id="PTHR45982">
    <property type="entry name" value="REGULATOR OF CHROMOSOME CONDENSATION"/>
    <property type="match status" value="1"/>
</dbReference>
<dbReference type="PANTHER" id="PTHR45982:SF1">
    <property type="entry name" value="REGULATOR OF CHROMOSOME CONDENSATION"/>
    <property type="match status" value="1"/>
</dbReference>
<proteinExistence type="predicted"/>
<name>A0A938WUZ0_9BACT</name>
<dbReference type="InterPro" id="IPR026906">
    <property type="entry name" value="LRR_5"/>
</dbReference>
<keyword evidence="1" id="KW-0732">Signal</keyword>
<dbReference type="InterPro" id="IPR032675">
    <property type="entry name" value="LRR_dom_sf"/>
</dbReference>
<dbReference type="InterPro" id="IPR051553">
    <property type="entry name" value="Ran_GTPase-activating"/>
</dbReference>
<dbReference type="InterPro" id="IPR009091">
    <property type="entry name" value="RCC1/BLIP-II"/>
</dbReference>
<evidence type="ECO:0000256" key="1">
    <source>
        <dbReference type="SAM" id="SignalP"/>
    </source>
</evidence>
<accession>A0A938WUZ0</accession>